<protein>
    <submittedName>
        <fullName evidence="1">Uncharacterized protein</fullName>
    </submittedName>
</protein>
<dbReference type="EMBL" id="CP108222">
    <property type="protein sequence ID" value="WTT17809.1"/>
    <property type="molecule type" value="Genomic_DNA"/>
</dbReference>
<organism evidence="1">
    <name type="scientific">Streptomyces sp. NBC_00093</name>
    <dbReference type="NCBI Taxonomy" id="2975649"/>
    <lineage>
        <taxon>Bacteria</taxon>
        <taxon>Bacillati</taxon>
        <taxon>Actinomycetota</taxon>
        <taxon>Actinomycetes</taxon>
        <taxon>Kitasatosporales</taxon>
        <taxon>Streptomycetaceae</taxon>
        <taxon>Streptomyces</taxon>
    </lineage>
</organism>
<dbReference type="AlphaFoldDB" id="A0AAU2A0D2"/>
<name>A0AAU2A0D2_9ACTN</name>
<reference evidence="1" key="1">
    <citation type="submission" date="2022-10" db="EMBL/GenBank/DDBJ databases">
        <title>The complete genomes of actinobacterial strains from the NBC collection.</title>
        <authorList>
            <person name="Joergensen T.S."/>
            <person name="Alvarez Arevalo M."/>
            <person name="Sterndorff E.B."/>
            <person name="Faurdal D."/>
            <person name="Vuksanovic O."/>
            <person name="Mourched A.-S."/>
            <person name="Charusanti P."/>
            <person name="Shaw S."/>
            <person name="Blin K."/>
            <person name="Weber T."/>
        </authorList>
    </citation>
    <scope>NUCLEOTIDE SEQUENCE</scope>
    <source>
        <strain evidence="1">NBC_00093</strain>
    </source>
</reference>
<evidence type="ECO:0000313" key="1">
    <source>
        <dbReference type="EMBL" id="WTT17809.1"/>
    </source>
</evidence>
<accession>A0AAU2A0D2</accession>
<gene>
    <name evidence="1" type="ORF">OHA22_20815</name>
</gene>
<proteinExistence type="predicted"/>
<sequence length="62" mass="6882">MAQPHPELELCERCQGLVIRTWEPKPVEGMTHVELGDGDGRARVLSIHVLSDPEPCTHKPQG</sequence>